<accession>A0A158PKM9</accession>
<gene>
    <name evidence="2" type="ORF">ACOC_LOCUS10309</name>
</gene>
<dbReference type="PROSITE" id="PS50181">
    <property type="entry name" value="FBOX"/>
    <property type="match status" value="1"/>
</dbReference>
<evidence type="ECO:0000313" key="4">
    <source>
        <dbReference type="WBParaSite" id="ACOC_0001030801-mRNA-1"/>
    </source>
</evidence>
<evidence type="ECO:0000313" key="2">
    <source>
        <dbReference type="EMBL" id="VDM61894.1"/>
    </source>
</evidence>
<sequence>MLIQRESRLTEQRILLQDTFPWDRLPKELQVKVLEHLHRRDLSRCRTLNREMFATIKANERSMRKRSLELVRIERIGQGRVQLSMRCQEEGKSMKWVACQKRRRRYPLELSNDTKKTLIHLYQNAPAASLDAASLLTDEQHEYISSSEVPPIIIERLAEIAKGSEIDRLRINEMELSDTTLSSISTCLRQSSCRVRLLTFELSSLESVSPSALFRFVSDVAPADIVLRMLRGCRAEHFEMAMCRFITSRRFFSVSELVDIEGNDVSMRIDSILLAELKATTFQISTPNFINAEGLQQFLKAVASGTRQVVAARIQTNFPLDGLCIPAALSHKLLIRDKCTLDICSSIDFNSLPVDSLSTSVI</sequence>
<dbReference type="OrthoDB" id="5842022at2759"/>
<dbReference type="InterPro" id="IPR036047">
    <property type="entry name" value="F-box-like_dom_sf"/>
</dbReference>
<dbReference type="AlphaFoldDB" id="A0A158PKM9"/>
<dbReference type="WBParaSite" id="ACOC_0001030801-mRNA-1">
    <property type="protein sequence ID" value="ACOC_0001030801-mRNA-1"/>
    <property type="gene ID" value="ACOC_0001030801"/>
</dbReference>
<name>A0A158PKM9_ANGCS</name>
<dbReference type="EMBL" id="UYYA01004446">
    <property type="protein sequence ID" value="VDM61894.1"/>
    <property type="molecule type" value="Genomic_DNA"/>
</dbReference>
<dbReference type="InterPro" id="IPR001810">
    <property type="entry name" value="F-box_dom"/>
</dbReference>
<dbReference type="SUPFAM" id="SSF81383">
    <property type="entry name" value="F-box domain"/>
    <property type="match status" value="1"/>
</dbReference>
<proteinExistence type="predicted"/>
<protein>
    <submittedName>
        <fullName evidence="4">F-box domain-containing protein</fullName>
    </submittedName>
</protein>
<organism evidence="4">
    <name type="scientific">Angiostrongylus costaricensis</name>
    <name type="common">Nematode worm</name>
    <dbReference type="NCBI Taxonomy" id="334426"/>
    <lineage>
        <taxon>Eukaryota</taxon>
        <taxon>Metazoa</taxon>
        <taxon>Ecdysozoa</taxon>
        <taxon>Nematoda</taxon>
        <taxon>Chromadorea</taxon>
        <taxon>Rhabditida</taxon>
        <taxon>Rhabditina</taxon>
        <taxon>Rhabditomorpha</taxon>
        <taxon>Strongyloidea</taxon>
        <taxon>Metastrongylidae</taxon>
        <taxon>Angiostrongylus</taxon>
    </lineage>
</organism>
<reference evidence="4" key="1">
    <citation type="submission" date="2016-04" db="UniProtKB">
        <authorList>
            <consortium name="WormBaseParasite"/>
        </authorList>
    </citation>
    <scope>IDENTIFICATION</scope>
</reference>
<dbReference type="Proteomes" id="UP000267027">
    <property type="component" value="Unassembled WGS sequence"/>
</dbReference>
<feature type="domain" description="F-box" evidence="1">
    <location>
        <begin position="19"/>
        <end position="66"/>
    </location>
</feature>
<dbReference type="OMA" id="CRFIATR"/>
<reference evidence="2 3" key="2">
    <citation type="submission" date="2018-11" db="EMBL/GenBank/DDBJ databases">
        <authorList>
            <consortium name="Pathogen Informatics"/>
        </authorList>
    </citation>
    <scope>NUCLEOTIDE SEQUENCE [LARGE SCALE GENOMIC DNA]</scope>
    <source>
        <strain evidence="2 3">Costa Rica</strain>
    </source>
</reference>
<keyword evidence="3" id="KW-1185">Reference proteome</keyword>
<evidence type="ECO:0000259" key="1">
    <source>
        <dbReference type="PROSITE" id="PS50181"/>
    </source>
</evidence>
<evidence type="ECO:0000313" key="3">
    <source>
        <dbReference type="Proteomes" id="UP000267027"/>
    </source>
</evidence>